<reference evidence="3 4" key="1">
    <citation type="journal article" date="2016" name="Mol. Biol. Evol.">
        <title>Comparative Genomics of Early-Diverging Mushroom-Forming Fungi Provides Insights into the Origins of Lignocellulose Decay Capabilities.</title>
        <authorList>
            <person name="Nagy L.G."/>
            <person name="Riley R."/>
            <person name="Tritt A."/>
            <person name="Adam C."/>
            <person name="Daum C."/>
            <person name="Floudas D."/>
            <person name="Sun H."/>
            <person name="Yadav J.S."/>
            <person name="Pangilinan J."/>
            <person name="Larsson K.H."/>
            <person name="Matsuura K."/>
            <person name="Barry K."/>
            <person name="Labutti K."/>
            <person name="Kuo R."/>
            <person name="Ohm R.A."/>
            <person name="Bhattacharya S.S."/>
            <person name="Shirouzu T."/>
            <person name="Yoshinaga Y."/>
            <person name="Martin F.M."/>
            <person name="Grigoriev I.V."/>
            <person name="Hibbett D.S."/>
        </authorList>
    </citation>
    <scope>NUCLEOTIDE SEQUENCE [LARGE SCALE GENOMIC DNA]</scope>
    <source>
        <strain evidence="3 4">HHB12029</strain>
    </source>
</reference>
<feature type="coiled-coil region" evidence="1">
    <location>
        <begin position="460"/>
        <end position="494"/>
    </location>
</feature>
<evidence type="ECO:0000256" key="1">
    <source>
        <dbReference type="SAM" id="Coils"/>
    </source>
</evidence>
<gene>
    <name evidence="3" type="ORF">EXIGLDRAFT_815324</name>
</gene>
<feature type="compositionally biased region" description="Polar residues" evidence="2">
    <location>
        <begin position="144"/>
        <end position="169"/>
    </location>
</feature>
<dbReference type="EMBL" id="KV426448">
    <property type="protein sequence ID" value="KZV80807.1"/>
    <property type="molecule type" value="Genomic_DNA"/>
</dbReference>
<feature type="compositionally biased region" description="Basic and acidic residues" evidence="2">
    <location>
        <begin position="576"/>
        <end position="590"/>
    </location>
</feature>
<dbReference type="AlphaFoldDB" id="A0A165BKC8"/>
<feature type="compositionally biased region" description="Low complexity" evidence="2">
    <location>
        <begin position="689"/>
        <end position="698"/>
    </location>
</feature>
<dbReference type="STRING" id="1314781.A0A165BKC8"/>
<feature type="region of interest" description="Disordered" evidence="2">
    <location>
        <begin position="1"/>
        <end position="178"/>
    </location>
</feature>
<feature type="compositionally biased region" description="Polar residues" evidence="2">
    <location>
        <begin position="58"/>
        <end position="69"/>
    </location>
</feature>
<proteinExistence type="predicted"/>
<evidence type="ECO:0000313" key="3">
    <source>
        <dbReference type="EMBL" id="KZV80807.1"/>
    </source>
</evidence>
<feature type="compositionally biased region" description="Polar residues" evidence="2">
    <location>
        <begin position="105"/>
        <end position="135"/>
    </location>
</feature>
<feature type="compositionally biased region" description="Polar residues" evidence="2">
    <location>
        <begin position="749"/>
        <end position="763"/>
    </location>
</feature>
<dbReference type="Proteomes" id="UP000077266">
    <property type="component" value="Unassembled WGS sequence"/>
</dbReference>
<feature type="region of interest" description="Disordered" evidence="2">
    <location>
        <begin position="680"/>
        <end position="825"/>
    </location>
</feature>
<dbReference type="OrthoDB" id="2588640at2759"/>
<protein>
    <submittedName>
        <fullName evidence="3">Uncharacterized protein</fullName>
    </submittedName>
</protein>
<dbReference type="SUPFAM" id="SSF58113">
    <property type="entry name" value="Apolipoprotein A-I"/>
    <property type="match status" value="1"/>
</dbReference>
<feature type="region of interest" description="Disordered" evidence="2">
    <location>
        <begin position="516"/>
        <end position="590"/>
    </location>
</feature>
<evidence type="ECO:0000313" key="4">
    <source>
        <dbReference type="Proteomes" id="UP000077266"/>
    </source>
</evidence>
<feature type="compositionally biased region" description="Low complexity" evidence="2">
    <location>
        <begin position="1"/>
        <end position="14"/>
    </location>
</feature>
<keyword evidence="1" id="KW-0175">Coiled coil</keyword>
<name>A0A165BKC8_EXIGL</name>
<feature type="compositionally biased region" description="Polar residues" evidence="2">
    <location>
        <begin position="82"/>
        <end position="92"/>
    </location>
</feature>
<evidence type="ECO:0000256" key="2">
    <source>
        <dbReference type="SAM" id="MobiDB-lite"/>
    </source>
</evidence>
<feature type="compositionally biased region" description="Basic and acidic residues" evidence="2">
    <location>
        <begin position="527"/>
        <end position="543"/>
    </location>
</feature>
<keyword evidence="4" id="KW-1185">Reference proteome</keyword>
<feature type="compositionally biased region" description="Basic and acidic residues" evidence="2">
    <location>
        <begin position="777"/>
        <end position="789"/>
    </location>
</feature>
<organism evidence="3 4">
    <name type="scientific">Exidia glandulosa HHB12029</name>
    <dbReference type="NCBI Taxonomy" id="1314781"/>
    <lineage>
        <taxon>Eukaryota</taxon>
        <taxon>Fungi</taxon>
        <taxon>Dikarya</taxon>
        <taxon>Basidiomycota</taxon>
        <taxon>Agaricomycotina</taxon>
        <taxon>Agaricomycetes</taxon>
        <taxon>Auriculariales</taxon>
        <taxon>Exidiaceae</taxon>
        <taxon>Exidia</taxon>
    </lineage>
</organism>
<accession>A0A165BKC8</accession>
<sequence>MSQNRTSSAASIRSRASEPLPIESVIGHGAGREIPPHQTALESASDVVQQPGGAALHSGTSPVSSSQDGEGSADPDWPEEATQVQTENVTSQWRDETQEFHSAVASHSDSHTAQQIPFTPVTNSFVPQRASTPRSRVTDGRTPSPRTTSHRSQPAPSGHDSSSRSSTPGQEPASRIWTRFGERLRQRREEYARADGSHRTSDVLTNSLDRISVIATRYAELIDLLGEAMGEYTDYLAYHGSESHRALMHDLHFLVDDLIGGRVMNIHAQLADYHNRFNDLSYGLGQIAEAILQDAPTAPDRVARLSDIEQLFEAFDERHKDLVALLEAIQTSIPTPSSCPQLTQVLDRIESHVDRCMSRLDQRLQANSERCAEHVKDLTEHFDSRLDNGVSELRREMLDGFKRLEERIHGCCKELRSQMDSNANLESLNFGSARDFIQLKAADFAAILEASSEARQETKMTYMEEQFNRLYSQNKELEAEIADVRTAVDRVRHDQVGQILSETSCPCLTRQAHSVRFDLTGSPDPDDPPKSKTEAHTPDRPPHESPGSPAAERSSQTPEREPEFRSGSASATPGASDRDKPKSKDIPKFHARDNEDVDLWISKVEAIYTQMNTSLDEAVRNIPIFLEDDAFHWFNSLRPERTTLQRIVMPNTSDEECIQDLLSGLPLDMHVHIKSGLNAEDLEPGLNKRSAPPTSTRSPPNPRFGSRSRAPSSEQGQDRSQTVTMSTRVSSVPAGSSGQGWQGRGPPNNGRSRYPQGSAQTQVADADPGNEEEIAGEDLRDDYSEHSSDAYDSDEDPSSTPVAPVSAELPNHGSTIPSVTEDDTGPLATDAVVALEDMRYEDKTPAFVEMIPFAVNAFVTTPQVSP</sequence>
<feature type="compositionally biased region" description="Polar residues" evidence="2">
    <location>
        <begin position="709"/>
        <end position="736"/>
    </location>
</feature>
<dbReference type="InParanoid" id="A0A165BKC8"/>